<dbReference type="InterPro" id="IPR050950">
    <property type="entry name" value="HTH-type_LysR_regulators"/>
</dbReference>
<dbReference type="RefSeq" id="WP_115151184.1">
    <property type="nucleotide sequence ID" value="NZ_UGPP01000001.1"/>
</dbReference>
<dbReference type="InterPro" id="IPR000847">
    <property type="entry name" value="LysR_HTH_N"/>
</dbReference>
<dbReference type="InterPro" id="IPR036390">
    <property type="entry name" value="WH_DNA-bd_sf"/>
</dbReference>
<dbReference type="CDD" id="cd05466">
    <property type="entry name" value="PBP2_LTTR_substrate"/>
    <property type="match status" value="1"/>
</dbReference>
<proteinExistence type="inferred from homology"/>
<gene>
    <name evidence="6" type="primary">hcaR</name>
    <name evidence="6" type="ORF">NCTC10571_00766</name>
</gene>
<name>A0A378NRX4_9FIRM</name>
<reference evidence="6 7" key="1">
    <citation type="submission" date="2018-06" db="EMBL/GenBank/DDBJ databases">
        <authorList>
            <consortium name="Pathogen Informatics"/>
            <person name="Doyle S."/>
        </authorList>
    </citation>
    <scope>NUCLEOTIDE SEQUENCE [LARGE SCALE GENOMIC DNA]</scope>
    <source>
        <strain evidence="6 7">NCTC10571</strain>
    </source>
</reference>
<dbReference type="GO" id="GO:0003677">
    <property type="term" value="F:DNA binding"/>
    <property type="evidence" value="ECO:0007669"/>
    <property type="project" value="UniProtKB-KW"/>
</dbReference>
<evidence type="ECO:0000256" key="2">
    <source>
        <dbReference type="ARBA" id="ARBA00023015"/>
    </source>
</evidence>
<evidence type="ECO:0000256" key="4">
    <source>
        <dbReference type="ARBA" id="ARBA00023163"/>
    </source>
</evidence>
<dbReference type="GO" id="GO:0003700">
    <property type="term" value="F:DNA-binding transcription factor activity"/>
    <property type="evidence" value="ECO:0007669"/>
    <property type="project" value="InterPro"/>
</dbReference>
<dbReference type="AlphaFoldDB" id="A0A378NRX4"/>
<evidence type="ECO:0000256" key="1">
    <source>
        <dbReference type="ARBA" id="ARBA00009437"/>
    </source>
</evidence>
<dbReference type="Gene3D" id="3.40.190.290">
    <property type="match status" value="1"/>
</dbReference>
<dbReference type="PANTHER" id="PTHR30419">
    <property type="entry name" value="HTH-TYPE TRANSCRIPTIONAL REGULATOR YBHD"/>
    <property type="match status" value="1"/>
</dbReference>
<evidence type="ECO:0000259" key="5">
    <source>
        <dbReference type="PROSITE" id="PS50931"/>
    </source>
</evidence>
<dbReference type="SUPFAM" id="SSF46785">
    <property type="entry name" value="Winged helix' DNA-binding domain"/>
    <property type="match status" value="1"/>
</dbReference>
<evidence type="ECO:0000313" key="6">
    <source>
        <dbReference type="EMBL" id="STY70626.1"/>
    </source>
</evidence>
<evidence type="ECO:0000256" key="3">
    <source>
        <dbReference type="ARBA" id="ARBA00023125"/>
    </source>
</evidence>
<dbReference type="PANTHER" id="PTHR30419:SF8">
    <property type="entry name" value="NITROGEN ASSIMILATION TRANSCRIPTIONAL ACTIVATOR-RELATED"/>
    <property type="match status" value="1"/>
</dbReference>
<feature type="domain" description="HTH lysR-type" evidence="5">
    <location>
        <begin position="1"/>
        <end position="58"/>
    </location>
</feature>
<keyword evidence="4" id="KW-0804">Transcription</keyword>
<dbReference type="InterPro" id="IPR005119">
    <property type="entry name" value="LysR_subst-bd"/>
</dbReference>
<sequence length="294" mass="33625">MEFRVLKYFLTVVREENITKAADVLHITQPTLSRQLAQLEEDIGVKLFNRGTRKISLTNEGMLLRRRAEEIISLVDKTEQELNEQNEMLDGVISLGCGELSSVSTLADILAGFKKKHPLIVYDLYTANADEIKEKIDKGLIDIGLLLEPVNIEKYEYIRLQTKEVWGAVMRADDELAKQKFVTAEQLSKRQIILARRPKAKNELAHWFGKYYDKLNISFTSNMSTNASIMVEKGLGNALIIKGSLLFLDENRIKCIPLYPALIANSVLVWKRHQPFNLATTKFIEYIQCFLSMK</sequence>
<dbReference type="SUPFAM" id="SSF53850">
    <property type="entry name" value="Periplasmic binding protein-like II"/>
    <property type="match status" value="1"/>
</dbReference>
<dbReference type="Pfam" id="PF03466">
    <property type="entry name" value="LysR_substrate"/>
    <property type="match status" value="1"/>
</dbReference>
<dbReference type="InterPro" id="IPR036388">
    <property type="entry name" value="WH-like_DNA-bd_sf"/>
</dbReference>
<dbReference type="PRINTS" id="PR00039">
    <property type="entry name" value="HTHLYSR"/>
</dbReference>
<organism evidence="6 7">
    <name type="scientific">Megamonas hypermegale</name>
    <dbReference type="NCBI Taxonomy" id="158847"/>
    <lineage>
        <taxon>Bacteria</taxon>
        <taxon>Bacillati</taxon>
        <taxon>Bacillota</taxon>
        <taxon>Negativicutes</taxon>
        <taxon>Selenomonadales</taxon>
        <taxon>Selenomonadaceae</taxon>
        <taxon>Megamonas</taxon>
    </lineage>
</organism>
<dbReference type="EMBL" id="UGPP01000001">
    <property type="protein sequence ID" value="STY70626.1"/>
    <property type="molecule type" value="Genomic_DNA"/>
</dbReference>
<dbReference type="Proteomes" id="UP000255234">
    <property type="component" value="Unassembled WGS sequence"/>
</dbReference>
<accession>A0A378NRX4</accession>
<protein>
    <submittedName>
        <fullName evidence="6">Hca operon transcriptional activator</fullName>
    </submittedName>
</protein>
<evidence type="ECO:0000313" key="7">
    <source>
        <dbReference type="Proteomes" id="UP000255234"/>
    </source>
</evidence>
<keyword evidence="2" id="KW-0805">Transcription regulation</keyword>
<keyword evidence="3" id="KW-0238">DNA-binding</keyword>
<dbReference type="PROSITE" id="PS50931">
    <property type="entry name" value="HTH_LYSR"/>
    <property type="match status" value="1"/>
</dbReference>
<dbReference type="Pfam" id="PF00126">
    <property type="entry name" value="HTH_1"/>
    <property type="match status" value="1"/>
</dbReference>
<dbReference type="FunFam" id="1.10.10.10:FF:000001">
    <property type="entry name" value="LysR family transcriptional regulator"/>
    <property type="match status" value="1"/>
</dbReference>
<comment type="similarity">
    <text evidence="1">Belongs to the LysR transcriptional regulatory family.</text>
</comment>
<dbReference type="Gene3D" id="1.10.10.10">
    <property type="entry name" value="Winged helix-like DNA-binding domain superfamily/Winged helix DNA-binding domain"/>
    <property type="match status" value="1"/>
</dbReference>
<dbReference type="GO" id="GO:0005829">
    <property type="term" value="C:cytosol"/>
    <property type="evidence" value="ECO:0007669"/>
    <property type="project" value="TreeGrafter"/>
</dbReference>